<dbReference type="InterPro" id="IPR011335">
    <property type="entry name" value="Restrct_endonuc-II-like"/>
</dbReference>
<dbReference type="InterPro" id="IPR011856">
    <property type="entry name" value="tRNA_endonuc-like_dom_sf"/>
</dbReference>
<organism evidence="2 3">
    <name type="scientific">Petrocella atlantisensis</name>
    <dbReference type="NCBI Taxonomy" id="2173034"/>
    <lineage>
        <taxon>Bacteria</taxon>
        <taxon>Bacillati</taxon>
        <taxon>Bacillota</taxon>
        <taxon>Clostridia</taxon>
        <taxon>Lachnospirales</taxon>
        <taxon>Vallitaleaceae</taxon>
        <taxon>Petrocella</taxon>
    </lineage>
</organism>
<dbReference type="SUPFAM" id="SSF52980">
    <property type="entry name" value="Restriction endonuclease-like"/>
    <property type="match status" value="1"/>
</dbReference>
<keyword evidence="3" id="KW-1185">Reference proteome</keyword>
<feature type="domain" description="Restriction endonuclease type IV Mrr" evidence="1">
    <location>
        <begin position="134"/>
        <end position="253"/>
    </location>
</feature>
<dbReference type="InterPro" id="IPR007560">
    <property type="entry name" value="Restrct_endonuc_IV_Mrr"/>
</dbReference>
<name>A0A3P7NZE6_9FIRM</name>
<sequence length="275" mass="32073">MILDYSEYLEREKADGLLLGKTVNQNINNFYKSAEICPICKLKTYIVYNADSGVTYPEWLDGSYREYESVKTCPNCGWWEYKFNNTSDAMLDYTRLREEKFKTAILRKYNVDDKSIPITSLEKYIQKNPEKIYNIHHKKMEELTQSIFREHFNCDVELVGKTADGGIDLLFVKSDKPSVVQVKRRTKKDSVESASQIRELLGATLLADSRSCIFVTTADHFSKQAKQHASDAIDKKIVEEFELINYKRFIEMLGLYKSTKTEMWRKFLVVKRNLG</sequence>
<dbReference type="GO" id="GO:0009307">
    <property type="term" value="P:DNA restriction-modification system"/>
    <property type="evidence" value="ECO:0007669"/>
    <property type="project" value="InterPro"/>
</dbReference>
<reference evidence="2 3" key="1">
    <citation type="submission" date="2018-09" db="EMBL/GenBank/DDBJ databases">
        <authorList>
            <person name="Postec A."/>
        </authorList>
    </citation>
    <scope>NUCLEOTIDE SEQUENCE [LARGE SCALE GENOMIC DNA]</scope>
    <source>
        <strain evidence="2">70B-A</strain>
    </source>
</reference>
<evidence type="ECO:0000259" key="1">
    <source>
        <dbReference type="Pfam" id="PF04471"/>
    </source>
</evidence>
<dbReference type="KEGG" id="cbar:PATL70BA_0827"/>
<evidence type="ECO:0000313" key="3">
    <source>
        <dbReference type="Proteomes" id="UP000279029"/>
    </source>
</evidence>
<dbReference type="Pfam" id="PF04471">
    <property type="entry name" value="Mrr_cat"/>
    <property type="match status" value="1"/>
</dbReference>
<evidence type="ECO:0000313" key="2">
    <source>
        <dbReference type="EMBL" id="VDN46700.1"/>
    </source>
</evidence>
<dbReference type="Proteomes" id="UP000279029">
    <property type="component" value="Chromosome"/>
</dbReference>
<dbReference type="EMBL" id="LR130778">
    <property type="protein sequence ID" value="VDN46700.1"/>
    <property type="molecule type" value="Genomic_DNA"/>
</dbReference>
<dbReference type="RefSeq" id="WP_125136158.1">
    <property type="nucleotide sequence ID" value="NZ_LR130778.1"/>
</dbReference>
<dbReference type="GO" id="GO:0004519">
    <property type="term" value="F:endonuclease activity"/>
    <property type="evidence" value="ECO:0007669"/>
    <property type="project" value="InterPro"/>
</dbReference>
<dbReference type="Gene3D" id="3.40.1350.10">
    <property type="match status" value="1"/>
</dbReference>
<accession>A0A3P7NZE6</accession>
<dbReference type="OrthoDB" id="2083315at2"/>
<gene>
    <name evidence="2" type="ORF">PATL70BA_0827</name>
</gene>
<proteinExistence type="predicted"/>
<dbReference type="GO" id="GO:0003677">
    <property type="term" value="F:DNA binding"/>
    <property type="evidence" value="ECO:0007669"/>
    <property type="project" value="InterPro"/>
</dbReference>
<protein>
    <recommendedName>
        <fullName evidence="1">Restriction endonuclease type IV Mrr domain-containing protein</fullName>
    </recommendedName>
</protein>
<dbReference type="AlphaFoldDB" id="A0A3P7NZE6"/>